<accession>A0ABQ0KVS1</accession>
<comment type="caution">
    <text evidence="1">The sequence shown here is derived from an EMBL/GenBank/DDBJ whole genome shotgun (WGS) entry which is preliminary data.</text>
</comment>
<keyword evidence="1" id="KW-0067">ATP-binding</keyword>
<dbReference type="EMBL" id="BCTA01000105">
    <property type="protein sequence ID" value="GAT12996.1"/>
    <property type="molecule type" value="Genomic_DNA"/>
</dbReference>
<dbReference type="Proteomes" id="UP000069773">
    <property type="component" value="Unassembled WGS sequence"/>
</dbReference>
<keyword evidence="1" id="KW-0547">Nucleotide-binding</keyword>
<organism evidence="1 2">
    <name type="scientific">Mycolicibacterium novocastrense</name>
    <name type="common">Mycobacterium novocastrense</name>
    <dbReference type="NCBI Taxonomy" id="59813"/>
    <lineage>
        <taxon>Bacteria</taxon>
        <taxon>Bacillati</taxon>
        <taxon>Actinomycetota</taxon>
        <taxon>Actinomycetes</taxon>
        <taxon>Mycobacteriales</taxon>
        <taxon>Mycobacteriaceae</taxon>
        <taxon>Mycolicibacterium</taxon>
    </lineage>
</organism>
<dbReference type="GO" id="GO:0005524">
    <property type="term" value="F:ATP binding"/>
    <property type="evidence" value="ECO:0007669"/>
    <property type="project" value="UniProtKB-KW"/>
</dbReference>
<name>A0ABQ0KVS1_MYCNV</name>
<protein>
    <submittedName>
        <fullName evidence="1">ABC transporter ATP-binding protein</fullName>
    </submittedName>
</protein>
<proteinExistence type="predicted"/>
<sequence>MRVTGLNSVVGMADRAGRLRRHRSRVRRAGLPRLLRLEVLAVEVLFAHSDSILLRLTGLPPSTASVLHITDIFRQYVNTIFV</sequence>
<gene>
    <name evidence="1" type="ORF">RMCN_6129</name>
</gene>
<evidence type="ECO:0000313" key="2">
    <source>
        <dbReference type="Proteomes" id="UP000069773"/>
    </source>
</evidence>
<reference evidence="1 2" key="1">
    <citation type="journal article" date="2016" name="Genome Announc.">
        <title>Draft Genome Sequences of Five Rapidly Growing Mycobacterium Species, M. thermoresistibile, M. fortuitum subsp. acetamidolyticum, M. canariasense, M. brisbanense, and M. novocastrense.</title>
        <authorList>
            <person name="Katahira K."/>
            <person name="Ogura Y."/>
            <person name="Gotoh Y."/>
            <person name="Hayashi T."/>
        </authorList>
    </citation>
    <scope>NUCLEOTIDE SEQUENCE [LARGE SCALE GENOMIC DNA]</scope>
    <source>
        <strain evidence="1 2">JCM18114</strain>
    </source>
</reference>
<evidence type="ECO:0000313" key="1">
    <source>
        <dbReference type="EMBL" id="GAT12996.1"/>
    </source>
</evidence>
<keyword evidence="2" id="KW-1185">Reference proteome</keyword>